<comment type="caution">
    <text evidence="2">The sequence shown here is derived from an EMBL/GenBank/DDBJ whole genome shotgun (WGS) entry which is preliminary data.</text>
</comment>
<accession>A0AAV9LV28</accession>
<dbReference type="PANTHER" id="PTHR46148:SF58">
    <property type="entry name" value="RETROTRANSPOSON PROTEIN"/>
    <property type="match status" value="1"/>
</dbReference>
<sequence length="148" mass="16917">MRFGKKGKLSPCYIGTYNTIRRIGQVVYELELPQELSIVHPVFHVSMLRKWIGDPSRITPTKDIQVMGDLTYEEVSISILDRQVGKLINKEVASVKVLWRKQQVQKVTWEAEQAMKSKYPNLFQSKGKGQSVELMNGQVSISLYELCG</sequence>
<evidence type="ECO:0000313" key="2">
    <source>
        <dbReference type="EMBL" id="KAK4729625.1"/>
    </source>
</evidence>
<dbReference type="EMBL" id="JAWPEI010000004">
    <property type="protein sequence ID" value="KAK4729625.1"/>
    <property type="molecule type" value="Genomic_DNA"/>
</dbReference>
<dbReference type="Proteomes" id="UP001311915">
    <property type="component" value="Unassembled WGS sequence"/>
</dbReference>
<keyword evidence="3" id="KW-1185">Reference proteome</keyword>
<dbReference type="InterPro" id="IPR056924">
    <property type="entry name" value="SH3_Tf2-1"/>
</dbReference>
<dbReference type="Pfam" id="PF24626">
    <property type="entry name" value="SH3_Tf2-1"/>
    <property type="match status" value="1"/>
</dbReference>
<name>A0AAV9LV28_9SOLN</name>
<dbReference type="PANTHER" id="PTHR46148">
    <property type="entry name" value="CHROMO DOMAIN-CONTAINING PROTEIN"/>
    <property type="match status" value="1"/>
</dbReference>
<organism evidence="2 3">
    <name type="scientific">Solanum pinnatisectum</name>
    <name type="common">tansyleaf nightshade</name>
    <dbReference type="NCBI Taxonomy" id="50273"/>
    <lineage>
        <taxon>Eukaryota</taxon>
        <taxon>Viridiplantae</taxon>
        <taxon>Streptophyta</taxon>
        <taxon>Embryophyta</taxon>
        <taxon>Tracheophyta</taxon>
        <taxon>Spermatophyta</taxon>
        <taxon>Magnoliopsida</taxon>
        <taxon>eudicotyledons</taxon>
        <taxon>Gunneridae</taxon>
        <taxon>Pentapetalae</taxon>
        <taxon>asterids</taxon>
        <taxon>lamiids</taxon>
        <taxon>Solanales</taxon>
        <taxon>Solanaceae</taxon>
        <taxon>Solanoideae</taxon>
        <taxon>Solaneae</taxon>
        <taxon>Solanum</taxon>
    </lineage>
</organism>
<proteinExistence type="predicted"/>
<evidence type="ECO:0000313" key="3">
    <source>
        <dbReference type="Proteomes" id="UP001311915"/>
    </source>
</evidence>
<gene>
    <name evidence="2" type="ORF">R3W88_022613</name>
</gene>
<feature type="domain" description="Tf2-1-like SH3-like" evidence="1">
    <location>
        <begin position="3"/>
        <end position="51"/>
    </location>
</feature>
<reference evidence="2 3" key="1">
    <citation type="submission" date="2023-10" db="EMBL/GenBank/DDBJ databases">
        <title>Genome-Wide Identification Analysis in wild type Solanum Pinnatisectum Reveals Some Genes Defensing Phytophthora Infestans.</title>
        <authorList>
            <person name="Sun C."/>
        </authorList>
    </citation>
    <scope>NUCLEOTIDE SEQUENCE [LARGE SCALE GENOMIC DNA]</scope>
    <source>
        <strain evidence="2">LQN</strain>
        <tissue evidence="2">Leaf</tissue>
    </source>
</reference>
<dbReference type="AlphaFoldDB" id="A0AAV9LV28"/>
<protein>
    <recommendedName>
        <fullName evidence="1">Tf2-1-like SH3-like domain-containing protein</fullName>
    </recommendedName>
</protein>
<evidence type="ECO:0000259" key="1">
    <source>
        <dbReference type="Pfam" id="PF24626"/>
    </source>
</evidence>